<accession>A0A8D8PQ00</accession>
<keyword evidence="1" id="KW-0472">Membrane</keyword>
<dbReference type="EMBL" id="HBUF01015554">
    <property type="protein sequence ID" value="CAG6609639.1"/>
    <property type="molecule type" value="Transcribed_RNA"/>
</dbReference>
<keyword evidence="1" id="KW-1133">Transmembrane helix</keyword>
<dbReference type="EMBL" id="HBUF01015555">
    <property type="protein sequence ID" value="CAG6609640.1"/>
    <property type="molecule type" value="Transcribed_RNA"/>
</dbReference>
<name>A0A8D8PQ00_9HEMI</name>
<keyword evidence="1" id="KW-0812">Transmembrane</keyword>
<evidence type="ECO:0000256" key="1">
    <source>
        <dbReference type="SAM" id="Phobius"/>
    </source>
</evidence>
<organism evidence="2">
    <name type="scientific">Cacopsylla melanoneura</name>
    <dbReference type="NCBI Taxonomy" id="428564"/>
    <lineage>
        <taxon>Eukaryota</taxon>
        <taxon>Metazoa</taxon>
        <taxon>Ecdysozoa</taxon>
        <taxon>Arthropoda</taxon>
        <taxon>Hexapoda</taxon>
        <taxon>Insecta</taxon>
        <taxon>Pterygota</taxon>
        <taxon>Neoptera</taxon>
        <taxon>Paraneoptera</taxon>
        <taxon>Hemiptera</taxon>
        <taxon>Sternorrhyncha</taxon>
        <taxon>Psylloidea</taxon>
        <taxon>Psyllidae</taxon>
        <taxon>Psyllinae</taxon>
        <taxon>Cacopsylla</taxon>
    </lineage>
</organism>
<dbReference type="AlphaFoldDB" id="A0A8D8PQ00"/>
<sequence>MSFLSSLHFSSFVVSLLFVGFPLTGFAMLSFVFFGSLLADVFVVSFDVVEAVSASFLSLWISRLDFLRSSFLIFSISSSTSLSLDSSFTGSFTDLSGVSLVLTEPVFGFLFLVVDLELVLDTRSSPLVSVLEKSSK</sequence>
<reference evidence="2" key="1">
    <citation type="submission" date="2021-05" db="EMBL/GenBank/DDBJ databases">
        <authorList>
            <person name="Alioto T."/>
            <person name="Alioto T."/>
            <person name="Gomez Garrido J."/>
        </authorList>
    </citation>
    <scope>NUCLEOTIDE SEQUENCE</scope>
</reference>
<feature type="transmembrane region" description="Helical" evidence="1">
    <location>
        <begin position="12"/>
        <end position="35"/>
    </location>
</feature>
<proteinExistence type="predicted"/>
<protein>
    <submittedName>
        <fullName evidence="2">Uncharacterized protein</fullName>
    </submittedName>
</protein>
<evidence type="ECO:0000313" key="2">
    <source>
        <dbReference type="EMBL" id="CAG6609640.1"/>
    </source>
</evidence>